<name>A0A812IMT3_SYMPI</name>
<reference evidence="1" key="1">
    <citation type="submission" date="2021-02" db="EMBL/GenBank/DDBJ databases">
        <authorList>
            <person name="Dougan E. K."/>
            <person name="Rhodes N."/>
            <person name="Thang M."/>
            <person name="Chan C."/>
        </authorList>
    </citation>
    <scope>NUCLEOTIDE SEQUENCE</scope>
</reference>
<proteinExistence type="predicted"/>
<evidence type="ECO:0000313" key="1">
    <source>
        <dbReference type="EMBL" id="CAE7156559.1"/>
    </source>
</evidence>
<gene>
    <name evidence="1" type="ORF">SPIL2461_LOCUS344</name>
</gene>
<dbReference type="AlphaFoldDB" id="A0A812IMT3"/>
<accession>A0A812IMT3</accession>
<comment type="caution">
    <text evidence="1">The sequence shown here is derived from an EMBL/GenBank/DDBJ whole genome shotgun (WGS) entry which is preliminary data.</text>
</comment>
<organism evidence="1 2">
    <name type="scientific">Symbiodinium pilosum</name>
    <name type="common">Dinoflagellate</name>
    <dbReference type="NCBI Taxonomy" id="2952"/>
    <lineage>
        <taxon>Eukaryota</taxon>
        <taxon>Sar</taxon>
        <taxon>Alveolata</taxon>
        <taxon>Dinophyceae</taxon>
        <taxon>Suessiales</taxon>
        <taxon>Symbiodiniaceae</taxon>
        <taxon>Symbiodinium</taxon>
    </lineage>
</organism>
<dbReference type="EMBL" id="CAJNIZ010000237">
    <property type="protein sequence ID" value="CAE7156559.1"/>
    <property type="molecule type" value="Genomic_DNA"/>
</dbReference>
<dbReference type="OrthoDB" id="5560686at2759"/>
<dbReference type="InterPro" id="IPR046341">
    <property type="entry name" value="SET_dom_sf"/>
</dbReference>
<evidence type="ECO:0008006" key="3">
    <source>
        <dbReference type="Google" id="ProtNLM"/>
    </source>
</evidence>
<sequence>MLLPRKNSKIVAIDAKACRRGNPLRYVNGARTAAQRRSINTKLVWRRKQVHFVTTKRVPANSEFIVDYGAGYWRGWAHNRRVDELQADIREARRRLASTGPTTSSRRRLAEAKEALEAFLEDSE</sequence>
<evidence type="ECO:0000313" key="2">
    <source>
        <dbReference type="Proteomes" id="UP000649617"/>
    </source>
</evidence>
<dbReference type="Proteomes" id="UP000649617">
    <property type="component" value="Unassembled WGS sequence"/>
</dbReference>
<keyword evidence="2" id="KW-1185">Reference proteome</keyword>
<dbReference type="Gene3D" id="2.170.270.10">
    <property type="entry name" value="SET domain"/>
    <property type="match status" value="1"/>
</dbReference>
<protein>
    <recommendedName>
        <fullName evidence="3">SET domain-containing protein</fullName>
    </recommendedName>
</protein>